<accession>A0A444TW05</accession>
<dbReference type="InterPro" id="IPR028108">
    <property type="entry name" value="DUF4505"/>
</dbReference>
<name>A0A444TW05_ACIRT</name>
<dbReference type="PANTHER" id="PTHR31449:SF3">
    <property type="entry name" value="UPF0598 PROTEIN C8ORF82"/>
    <property type="match status" value="1"/>
</dbReference>
<organism evidence="3 4">
    <name type="scientific">Acipenser ruthenus</name>
    <name type="common">Sterlet sturgeon</name>
    <dbReference type="NCBI Taxonomy" id="7906"/>
    <lineage>
        <taxon>Eukaryota</taxon>
        <taxon>Metazoa</taxon>
        <taxon>Chordata</taxon>
        <taxon>Craniata</taxon>
        <taxon>Vertebrata</taxon>
        <taxon>Euteleostomi</taxon>
        <taxon>Actinopterygii</taxon>
        <taxon>Chondrostei</taxon>
        <taxon>Acipenseriformes</taxon>
        <taxon>Acipenseridae</taxon>
        <taxon>Acipenser</taxon>
    </lineage>
</organism>
<proteinExistence type="inferred from homology"/>
<evidence type="ECO:0000256" key="2">
    <source>
        <dbReference type="SAM" id="MobiDB-lite"/>
    </source>
</evidence>
<feature type="region of interest" description="Disordered" evidence="2">
    <location>
        <begin position="85"/>
        <end position="117"/>
    </location>
</feature>
<dbReference type="Proteomes" id="UP000289886">
    <property type="component" value="Unassembled WGS sequence"/>
</dbReference>
<gene>
    <name evidence="3" type="ORF">EOD39_5655</name>
</gene>
<feature type="compositionally biased region" description="Polar residues" evidence="2">
    <location>
        <begin position="100"/>
        <end position="117"/>
    </location>
</feature>
<comment type="similarity">
    <text evidence="1">Belongs to the UPF0598 family.</text>
</comment>
<dbReference type="Pfam" id="PF14956">
    <property type="entry name" value="DUF4505"/>
    <property type="match status" value="1"/>
</dbReference>
<reference evidence="3 4" key="1">
    <citation type="submission" date="2019-01" db="EMBL/GenBank/DDBJ databases">
        <title>Draft Genome and Complete Hox-Cluster Characterization of the Sterlet Sturgeon (Acipenser ruthenus).</title>
        <authorList>
            <person name="Wei Q."/>
        </authorList>
    </citation>
    <scope>NUCLEOTIDE SEQUENCE [LARGE SCALE GENOMIC DNA]</scope>
    <source>
        <strain evidence="3">WHYD16114868_AA</strain>
        <tissue evidence="3">Blood</tissue>
    </source>
</reference>
<dbReference type="EMBL" id="SCEB01215897">
    <property type="protein sequence ID" value="RXM27095.1"/>
    <property type="molecule type" value="Genomic_DNA"/>
</dbReference>
<evidence type="ECO:0000313" key="4">
    <source>
        <dbReference type="Proteomes" id="UP000289886"/>
    </source>
</evidence>
<dbReference type="AlphaFoldDB" id="A0A444TW05"/>
<protein>
    <submittedName>
        <fullName evidence="3">UPF0598 protein C8orf82-like</fullName>
    </submittedName>
</protein>
<sequence>MFFSPLRRNESGHHQDSFPFLSLCGREQNFVRATTGQWCSPSSWGGGGGGGGPELLSYCGGAKLLVVPFCPTALYTAPWGWSIPPSPSSSAPDSSTGPGRNTSASPHISSGWGASTS</sequence>
<comment type="caution">
    <text evidence="3">The sequence shown here is derived from an EMBL/GenBank/DDBJ whole genome shotgun (WGS) entry which is preliminary data.</text>
</comment>
<evidence type="ECO:0000313" key="3">
    <source>
        <dbReference type="EMBL" id="RXM27095.1"/>
    </source>
</evidence>
<feature type="compositionally biased region" description="Low complexity" evidence="2">
    <location>
        <begin position="85"/>
        <end position="99"/>
    </location>
</feature>
<evidence type="ECO:0000256" key="1">
    <source>
        <dbReference type="ARBA" id="ARBA00006322"/>
    </source>
</evidence>
<keyword evidence="4" id="KW-1185">Reference proteome</keyword>
<dbReference type="PANTHER" id="PTHR31449">
    <property type="entry name" value="UPF0598 PROTEIN C8ORF82"/>
    <property type="match status" value="1"/>
</dbReference>